<evidence type="ECO:0000313" key="2">
    <source>
        <dbReference type="EMBL" id="KAG8435939.1"/>
    </source>
</evidence>
<evidence type="ECO:0000256" key="1">
    <source>
        <dbReference type="SAM" id="Phobius"/>
    </source>
</evidence>
<keyword evidence="1" id="KW-0472">Membrane</keyword>
<organism evidence="2 3">
    <name type="scientific">Hymenochirus boettgeri</name>
    <name type="common">Congo dwarf clawed frog</name>
    <dbReference type="NCBI Taxonomy" id="247094"/>
    <lineage>
        <taxon>Eukaryota</taxon>
        <taxon>Metazoa</taxon>
        <taxon>Chordata</taxon>
        <taxon>Craniata</taxon>
        <taxon>Vertebrata</taxon>
        <taxon>Euteleostomi</taxon>
        <taxon>Amphibia</taxon>
        <taxon>Batrachia</taxon>
        <taxon>Anura</taxon>
        <taxon>Pipoidea</taxon>
        <taxon>Pipidae</taxon>
        <taxon>Pipinae</taxon>
        <taxon>Hymenochirus</taxon>
    </lineage>
</organism>
<gene>
    <name evidence="2" type="ORF">GDO86_007150</name>
</gene>
<proteinExistence type="predicted"/>
<dbReference type="Proteomes" id="UP000812440">
    <property type="component" value="Chromosome 4"/>
</dbReference>
<keyword evidence="3" id="KW-1185">Reference proteome</keyword>
<evidence type="ECO:0000313" key="3">
    <source>
        <dbReference type="Proteomes" id="UP000812440"/>
    </source>
</evidence>
<dbReference type="EMBL" id="JAACNH010000007">
    <property type="protein sequence ID" value="KAG8435939.1"/>
    <property type="molecule type" value="Genomic_DNA"/>
</dbReference>
<keyword evidence="1" id="KW-0812">Transmembrane</keyword>
<feature type="transmembrane region" description="Helical" evidence="1">
    <location>
        <begin position="59"/>
        <end position="82"/>
    </location>
</feature>
<comment type="caution">
    <text evidence="2">The sequence shown here is derived from an EMBL/GenBank/DDBJ whole genome shotgun (WGS) entry which is preliminary data.</text>
</comment>
<reference evidence="2" key="1">
    <citation type="thesis" date="2020" institute="ProQuest LLC" country="789 East Eisenhower Parkway, Ann Arbor, MI, USA">
        <title>Comparative Genomics and Chromosome Evolution.</title>
        <authorList>
            <person name="Mudd A.B."/>
        </authorList>
    </citation>
    <scope>NUCLEOTIDE SEQUENCE</scope>
    <source>
        <strain evidence="2">Female2</strain>
        <tissue evidence="2">Blood</tissue>
    </source>
</reference>
<dbReference type="AlphaFoldDB" id="A0A8T2ISM4"/>
<keyword evidence="1" id="KW-1133">Transmembrane helix</keyword>
<protein>
    <submittedName>
        <fullName evidence="2">Uncharacterized protein</fullName>
    </submittedName>
</protein>
<sequence length="92" mass="10666">MKLTPQSWSRRMKFKPITRTATQGFHYSANSKALSFFCAQMRQRGFWHFATKFLIEGQFITVLGCSTYIVNFVFVCTSFSTFKMNGKKNIKG</sequence>
<accession>A0A8T2ISM4</accession>
<name>A0A8T2ISM4_9PIPI</name>